<dbReference type="InterPro" id="IPR002068">
    <property type="entry name" value="A-crystallin/Hsp20_dom"/>
</dbReference>
<gene>
    <name evidence="4" type="ORF">ENQ76_04380</name>
</gene>
<comment type="similarity">
    <text evidence="1 2">Belongs to the small heat shock protein (HSP20) family.</text>
</comment>
<comment type="caution">
    <text evidence="4">The sequence shown here is derived from an EMBL/GenBank/DDBJ whole genome shotgun (WGS) entry which is preliminary data.</text>
</comment>
<dbReference type="AlphaFoldDB" id="A0A7C2NW22"/>
<protein>
    <submittedName>
        <fullName evidence="4">Hsp20/alpha crystallin family protein</fullName>
    </submittedName>
</protein>
<dbReference type="CDD" id="cd06464">
    <property type="entry name" value="ACD_sHsps-like"/>
    <property type="match status" value="1"/>
</dbReference>
<accession>A0A7C2NW22</accession>
<proteinExistence type="inferred from homology"/>
<name>A0A7C2NW22_9PLAN</name>
<evidence type="ECO:0000256" key="2">
    <source>
        <dbReference type="RuleBase" id="RU003616"/>
    </source>
</evidence>
<dbReference type="Gene3D" id="2.60.40.790">
    <property type="match status" value="1"/>
</dbReference>
<organism evidence="4">
    <name type="scientific">Schlesneria paludicola</name>
    <dbReference type="NCBI Taxonomy" id="360056"/>
    <lineage>
        <taxon>Bacteria</taxon>
        <taxon>Pseudomonadati</taxon>
        <taxon>Planctomycetota</taxon>
        <taxon>Planctomycetia</taxon>
        <taxon>Planctomycetales</taxon>
        <taxon>Planctomycetaceae</taxon>
        <taxon>Schlesneria</taxon>
    </lineage>
</organism>
<dbReference type="InterPro" id="IPR031107">
    <property type="entry name" value="Small_HSP"/>
</dbReference>
<evidence type="ECO:0000313" key="4">
    <source>
        <dbReference type="EMBL" id="HEN14691.1"/>
    </source>
</evidence>
<dbReference type="PROSITE" id="PS01031">
    <property type="entry name" value="SHSP"/>
    <property type="match status" value="1"/>
</dbReference>
<dbReference type="SUPFAM" id="SSF49764">
    <property type="entry name" value="HSP20-like chaperones"/>
    <property type="match status" value="1"/>
</dbReference>
<evidence type="ECO:0000259" key="3">
    <source>
        <dbReference type="PROSITE" id="PS01031"/>
    </source>
</evidence>
<dbReference type="EMBL" id="DSOK01000131">
    <property type="protein sequence ID" value="HEN14691.1"/>
    <property type="molecule type" value="Genomic_DNA"/>
</dbReference>
<dbReference type="PANTHER" id="PTHR11527">
    <property type="entry name" value="HEAT-SHOCK PROTEIN 20 FAMILY MEMBER"/>
    <property type="match status" value="1"/>
</dbReference>
<evidence type="ECO:0000256" key="1">
    <source>
        <dbReference type="PROSITE-ProRule" id="PRU00285"/>
    </source>
</evidence>
<reference evidence="4" key="1">
    <citation type="journal article" date="2020" name="mSystems">
        <title>Genome- and Community-Level Interaction Insights into Carbon Utilization and Element Cycling Functions of Hydrothermarchaeota in Hydrothermal Sediment.</title>
        <authorList>
            <person name="Zhou Z."/>
            <person name="Liu Y."/>
            <person name="Xu W."/>
            <person name="Pan J."/>
            <person name="Luo Z.H."/>
            <person name="Li M."/>
        </authorList>
    </citation>
    <scope>NUCLEOTIDE SEQUENCE [LARGE SCALE GENOMIC DNA]</scope>
    <source>
        <strain evidence="4">SpSt-339</strain>
    </source>
</reference>
<sequence length="161" mass="18272">MLSTVTNRWGTLLSDPFEAVRREFARDLGFGGSGNGIGQESRRYGALSLWEDDEKVYIEIDVPGLQLEDLNLTMEGGQLWIRGERRMAQHDEKCWYDERFYGGFQRAVSLQDTVDPNSIDASLSDGVLSITLTKKPEYQPHRVTVKYAGGPKKEKRLSQNN</sequence>
<dbReference type="Pfam" id="PF00011">
    <property type="entry name" value="HSP20"/>
    <property type="match status" value="1"/>
</dbReference>
<dbReference type="InterPro" id="IPR008978">
    <property type="entry name" value="HSP20-like_chaperone"/>
</dbReference>
<feature type="domain" description="SHSP" evidence="3">
    <location>
        <begin position="38"/>
        <end position="148"/>
    </location>
</feature>